<protein>
    <submittedName>
        <fullName evidence="2">Uncharacterized protein</fullName>
    </submittedName>
</protein>
<evidence type="ECO:0000256" key="1">
    <source>
        <dbReference type="SAM" id="MobiDB-lite"/>
    </source>
</evidence>
<reference evidence="2" key="2">
    <citation type="submission" date="2023-06" db="EMBL/GenBank/DDBJ databases">
        <authorList>
            <person name="Ma L."/>
            <person name="Liu K.-W."/>
            <person name="Li Z."/>
            <person name="Hsiao Y.-Y."/>
            <person name="Qi Y."/>
            <person name="Fu T."/>
            <person name="Tang G."/>
            <person name="Zhang D."/>
            <person name="Sun W.-H."/>
            <person name="Liu D.-K."/>
            <person name="Li Y."/>
            <person name="Chen G.-Z."/>
            <person name="Liu X.-D."/>
            <person name="Liao X.-Y."/>
            <person name="Jiang Y.-T."/>
            <person name="Yu X."/>
            <person name="Hao Y."/>
            <person name="Huang J."/>
            <person name="Zhao X.-W."/>
            <person name="Ke S."/>
            <person name="Chen Y.-Y."/>
            <person name="Wu W.-L."/>
            <person name="Hsu J.-L."/>
            <person name="Lin Y.-F."/>
            <person name="Huang M.-D."/>
            <person name="Li C.-Y."/>
            <person name="Huang L."/>
            <person name="Wang Z.-W."/>
            <person name="Zhao X."/>
            <person name="Zhong W.-Y."/>
            <person name="Peng D.-H."/>
            <person name="Ahmad S."/>
            <person name="Lan S."/>
            <person name="Zhang J.-S."/>
            <person name="Tsai W.-C."/>
            <person name="Van De Peer Y."/>
            <person name="Liu Z.-J."/>
        </authorList>
    </citation>
    <scope>NUCLEOTIDE SEQUENCE</scope>
    <source>
        <strain evidence="2">CP</strain>
        <tissue evidence="2">Leaves</tissue>
    </source>
</reference>
<organism evidence="2 3">
    <name type="scientific">Acorus calamus</name>
    <name type="common">Sweet flag</name>
    <dbReference type="NCBI Taxonomy" id="4465"/>
    <lineage>
        <taxon>Eukaryota</taxon>
        <taxon>Viridiplantae</taxon>
        <taxon>Streptophyta</taxon>
        <taxon>Embryophyta</taxon>
        <taxon>Tracheophyta</taxon>
        <taxon>Spermatophyta</taxon>
        <taxon>Magnoliopsida</taxon>
        <taxon>Liliopsida</taxon>
        <taxon>Acoraceae</taxon>
        <taxon>Acorus</taxon>
    </lineage>
</organism>
<feature type="region of interest" description="Disordered" evidence="1">
    <location>
        <begin position="23"/>
        <end position="46"/>
    </location>
</feature>
<dbReference type="EMBL" id="JAUJYO010000005">
    <property type="protein sequence ID" value="KAK1317927.1"/>
    <property type="molecule type" value="Genomic_DNA"/>
</dbReference>
<keyword evidence="3" id="KW-1185">Reference proteome</keyword>
<sequence length="85" mass="9672">MTFGYKSSKGYCSSIYNSLSTTHPRFSVNHPRPTEGLPPQPQHHVTPVGREQSLRYFSIALTNRSPFAPSFSPIPTNPTFRFFLR</sequence>
<comment type="caution">
    <text evidence="2">The sequence shown here is derived from an EMBL/GenBank/DDBJ whole genome shotgun (WGS) entry which is preliminary data.</text>
</comment>
<accession>A0AAV9EX05</accession>
<evidence type="ECO:0000313" key="2">
    <source>
        <dbReference type="EMBL" id="KAK1317927.1"/>
    </source>
</evidence>
<dbReference type="Proteomes" id="UP001180020">
    <property type="component" value="Unassembled WGS sequence"/>
</dbReference>
<reference evidence="2" key="1">
    <citation type="journal article" date="2023" name="Nat. Commun.">
        <title>Diploid and tetraploid genomes of Acorus and the evolution of monocots.</title>
        <authorList>
            <person name="Ma L."/>
            <person name="Liu K.W."/>
            <person name="Li Z."/>
            <person name="Hsiao Y.Y."/>
            <person name="Qi Y."/>
            <person name="Fu T."/>
            <person name="Tang G.D."/>
            <person name="Zhang D."/>
            <person name="Sun W.H."/>
            <person name="Liu D.K."/>
            <person name="Li Y."/>
            <person name="Chen G.Z."/>
            <person name="Liu X.D."/>
            <person name="Liao X.Y."/>
            <person name="Jiang Y.T."/>
            <person name="Yu X."/>
            <person name="Hao Y."/>
            <person name="Huang J."/>
            <person name="Zhao X.W."/>
            <person name="Ke S."/>
            <person name="Chen Y.Y."/>
            <person name="Wu W.L."/>
            <person name="Hsu J.L."/>
            <person name="Lin Y.F."/>
            <person name="Huang M.D."/>
            <person name="Li C.Y."/>
            <person name="Huang L."/>
            <person name="Wang Z.W."/>
            <person name="Zhao X."/>
            <person name="Zhong W.Y."/>
            <person name="Peng D.H."/>
            <person name="Ahmad S."/>
            <person name="Lan S."/>
            <person name="Zhang J.S."/>
            <person name="Tsai W.C."/>
            <person name="Van de Peer Y."/>
            <person name="Liu Z.J."/>
        </authorList>
    </citation>
    <scope>NUCLEOTIDE SEQUENCE</scope>
    <source>
        <strain evidence="2">CP</strain>
    </source>
</reference>
<gene>
    <name evidence="2" type="ORF">QJS10_CPA05g01608</name>
</gene>
<evidence type="ECO:0000313" key="3">
    <source>
        <dbReference type="Proteomes" id="UP001180020"/>
    </source>
</evidence>
<dbReference type="AlphaFoldDB" id="A0AAV9EX05"/>
<name>A0AAV9EX05_ACOCL</name>
<proteinExistence type="predicted"/>